<dbReference type="OrthoDB" id="74240at2759"/>
<evidence type="ECO:0000256" key="5">
    <source>
        <dbReference type="ARBA" id="ARBA00026235"/>
    </source>
</evidence>
<keyword evidence="4" id="KW-0496">Mitochondrion</keyword>
<dbReference type="InterPro" id="IPR008011">
    <property type="entry name" value="Complex1_LYR_dom"/>
</dbReference>
<keyword evidence="3" id="KW-0809">Transit peptide</keyword>
<comment type="function">
    <text evidence="6">Involved in efficient integration of the N-module into mitochondrial respiratory chain complex I.</text>
</comment>
<dbReference type="GO" id="GO:0005739">
    <property type="term" value="C:mitochondrion"/>
    <property type="evidence" value="ECO:0007669"/>
    <property type="project" value="UniProtKB-SubCell"/>
</dbReference>
<protein>
    <recommendedName>
        <fullName evidence="5">LYR motif-containing protein 2</fullName>
    </recommendedName>
</protein>
<dbReference type="PANTHER" id="PTHR13675">
    <property type="entry name" value="LYR MOTIF-CONTAINING PROTEIN 2"/>
    <property type="match status" value="1"/>
</dbReference>
<evidence type="ECO:0000256" key="3">
    <source>
        <dbReference type="ARBA" id="ARBA00022946"/>
    </source>
</evidence>
<sequence length="168" mass="19600">MGSLKTRLQKSAFWWGSATAIDRSHSLANESNNNLSHAHYWIFYSLIVRVCVQAGLFESMQRLENAVFASLKREYTSAARRRTLRDRGPLLSLDQFLQRQRVLSLWRQIVRATNKIPAPVTRKEMRDFARGEFTRNKDVTDLGHIRYLISTGKTEFDSMKRYVEELAM</sequence>
<comment type="similarity">
    <text evidence="2">Belongs to the complex I LYR family.</text>
</comment>
<comment type="caution">
    <text evidence="8">The sequence shown here is derived from an EMBL/GenBank/DDBJ whole genome shotgun (WGS) entry which is preliminary data.</text>
</comment>
<dbReference type="Pfam" id="PF05347">
    <property type="entry name" value="Complex1_LYR"/>
    <property type="match status" value="1"/>
</dbReference>
<comment type="subcellular location">
    <subcellularLocation>
        <location evidence="1">Mitochondrion</location>
    </subcellularLocation>
</comment>
<dbReference type="AlphaFoldDB" id="A0A4U0Y0M8"/>
<evidence type="ECO:0000313" key="8">
    <source>
        <dbReference type="EMBL" id="TKA81055.1"/>
    </source>
</evidence>
<evidence type="ECO:0000256" key="4">
    <source>
        <dbReference type="ARBA" id="ARBA00023128"/>
    </source>
</evidence>
<dbReference type="CDD" id="cd20262">
    <property type="entry name" value="Complex1_LYR_LYRM2"/>
    <property type="match status" value="1"/>
</dbReference>
<gene>
    <name evidence="8" type="ORF">B0A49_00675</name>
</gene>
<proteinExistence type="inferred from homology"/>
<name>A0A4U0Y0M8_9PEZI</name>
<dbReference type="STRING" id="331657.A0A4U0Y0M8"/>
<dbReference type="PANTHER" id="PTHR13675:SF0">
    <property type="entry name" value="LYR MOTIF-CONTAINING PROTEIN 2"/>
    <property type="match status" value="1"/>
</dbReference>
<dbReference type="Proteomes" id="UP000308768">
    <property type="component" value="Unassembled WGS sequence"/>
</dbReference>
<reference evidence="8 9" key="1">
    <citation type="submission" date="2017-03" db="EMBL/GenBank/DDBJ databases">
        <title>Genomes of endolithic fungi from Antarctica.</title>
        <authorList>
            <person name="Coleine C."/>
            <person name="Masonjones S."/>
            <person name="Stajich J.E."/>
        </authorList>
    </citation>
    <scope>NUCLEOTIDE SEQUENCE [LARGE SCALE GENOMIC DNA]</scope>
    <source>
        <strain evidence="8 9">CCFEE 5187</strain>
    </source>
</reference>
<feature type="domain" description="Complex 1 LYR protein" evidence="7">
    <location>
        <begin position="100"/>
        <end position="157"/>
    </location>
</feature>
<evidence type="ECO:0000313" key="9">
    <source>
        <dbReference type="Proteomes" id="UP000308768"/>
    </source>
</evidence>
<evidence type="ECO:0000256" key="2">
    <source>
        <dbReference type="ARBA" id="ARBA00009508"/>
    </source>
</evidence>
<accession>A0A4U0Y0M8</accession>
<dbReference type="InterPro" id="IPR045293">
    <property type="entry name" value="Complex1_LYR_LYRM2"/>
</dbReference>
<dbReference type="EMBL" id="NAJN01000036">
    <property type="protein sequence ID" value="TKA81055.1"/>
    <property type="molecule type" value="Genomic_DNA"/>
</dbReference>
<evidence type="ECO:0000256" key="6">
    <source>
        <dbReference type="ARBA" id="ARBA00044735"/>
    </source>
</evidence>
<evidence type="ECO:0000256" key="1">
    <source>
        <dbReference type="ARBA" id="ARBA00004173"/>
    </source>
</evidence>
<evidence type="ECO:0000259" key="7">
    <source>
        <dbReference type="Pfam" id="PF05347"/>
    </source>
</evidence>
<keyword evidence="9" id="KW-1185">Reference proteome</keyword>
<organism evidence="8 9">
    <name type="scientific">Cryomyces minteri</name>
    <dbReference type="NCBI Taxonomy" id="331657"/>
    <lineage>
        <taxon>Eukaryota</taxon>
        <taxon>Fungi</taxon>
        <taxon>Dikarya</taxon>
        <taxon>Ascomycota</taxon>
        <taxon>Pezizomycotina</taxon>
        <taxon>Dothideomycetes</taxon>
        <taxon>Dothideomycetes incertae sedis</taxon>
        <taxon>Cryomyces</taxon>
    </lineage>
</organism>